<evidence type="ECO:0000256" key="4">
    <source>
        <dbReference type="ARBA" id="ARBA00022989"/>
    </source>
</evidence>
<feature type="transmembrane region" description="Helical" evidence="6">
    <location>
        <begin position="375"/>
        <end position="398"/>
    </location>
</feature>
<protein>
    <submittedName>
        <fullName evidence="9">ABC transporter permease</fullName>
    </submittedName>
</protein>
<evidence type="ECO:0000256" key="3">
    <source>
        <dbReference type="ARBA" id="ARBA00022692"/>
    </source>
</evidence>
<keyword evidence="2" id="KW-1003">Cell membrane</keyword>
<keyword evidence="4 6" id="KW-1133">Transmembrane helix</keyword>
<name>A0A3E4WGS0_9BACT</name>
<feature type="transmembrane region" description="Helical" evidence="6">
    <location>
        <begin position="280"/>
        <end position="303"/>
    </location>
</feature>
<dbReference type="AlphaFoldDB" id="A0A3E4WGS0"/>
<comment type="subcellular location">
    <subcellularLocation>
        <location evidence="1">Cell membrane</location>
        <topology evidence="1">Multi-pass membrane protein</topology>
    </subcellularLocation>
</comment>
<dbReference type="STRING" id="310297.BHV76_00040"/>
<evidence type="ECO:0000256" key="1">
    <source>
        <dbReference type="ARBA" id="ARBA00004651"/>
    </source>
</evidence>
<keyword evidence="3 6" id="KW-0812">Transmembrane</keyword>
<keyword evidence="5 6" id="KW-0472">Membrane</keyword>
<sequence>MNTLLRNFSHTFRRFFTASVLNLLGLSIAFAVCFVILTQVDYDYNYNKAYPAHDRIYRVEINVGEAFGGWQTWVPRPLCEMVEACSPHVQAISVSSSSNSISDFEVDEHIYSERWFTGFGDYLEVFQPAMVCGTTASLNEPNHALISASMALRFFGTTDAIGKTIYVGRKSRNQPLVIGGVYQDMPLNSQLGNCVFSCLRPDLNKDSWSNWNYVFYFRLDTPASLPDVRQSVIEAGKRMLPKEMFGSGDELDDFDNFMRFTPLDEVHYSTVGNKAATSKAAVYLLLCVSVLILLTAAVNYMNFSLAETPMRLRSINTQKVLGASTFSLRMYLLLESVLVCVCGFLLSLLWLYLLQDTSLNTLVASDLSLMNHPNLLIALGGMAVCMGLLAGAYPSYYVTSFPPALVLKGSFGLSPKGKMLRTFLVCFQFFVSFMLIISVGIMYLQSRYIQQSDYGYDKEVVLVGAIPYEYLDRREAIVSELSGISGIEGISISKFVLSSADNYMSWGRGEGEHHIQLVCFPVDYRYLSVLGIKITEGRNFKPGDGDVYIFNEAARKKYPWMKVDEPATLGDYPVVGFCENIRFSSFRNNDAVEPMAFFIYGKDYANWDANNILNIRVAAGVDKVDMLHRLAETTEKMAPGRDFRFRFMDEVIDQNYHQELRFTRQILLFSLIAIVLSMIGVFGLTLFESEYRRKEIGIRKIMGSSTGEILYMFTKRYFVMLVVCFVLAVPFGWWIGHDWLESFSDKTPIRAWVFVASFLLVSLITVLTVTFQCWKNANENPVRSIKTE</sequence>
<dbReference type="PANTHER" id="PTHR30572:SF18">
    <property type="entry name" value="ABC-TYPE MACROLIDE FAMILY EXPORT SYSTEM PERMEASE COMPONENT 2"/>
    <property type="match status" value="1"/>
</dbReference>
<dbReference type="InterPro" id="IPR025857">
    <property type="entry name" value="MacB_PCD"/>
</dbReference>
<dbReference type="Pfam" id="PF02687">
    <property type="entry name" value="FtsX"/>
    <property type="match status" value="2"/>
</dbReference>
<accession>A0A3E4WGS0</accession>
<dbReference type="RefSeq" id="WP_117747563.1">
    <property type="nucleotide sequence ID" value="NZ_QSTF01000008.1"/>
</dbReference>
<evidence type="ECO:0000256" key="6">
    <source>
        <dbReference type="SAM" id="Phobius"/>
    </source>
</evidence>
<reference evidence="9 10" key="1">
    <citation type="submission" date="2018-08" db="EMBL/GenBank/DDBJ databases">
        <title>A genome reference for cultivated species of the human gut microbiota.</title>
        <authorList>
            <person name="Zou Y."/>
            <person name="Xue W."/>
            <person name="Luo G."/>
        </authorList>
    </citation>
    <scope>NUCLEOTIDE SEQUENCE [LARGE SCALE GENOMIC DNA]</scope>
    <source>
        <strain evidence="9 10">OM08-14</strain>
    </source>
</reference>
<evidence type="ECO:0000259" key="8">
    <source>
        <dbReference type="Pfam" id="PF12704"/>
    </source>
</evidence>
<feature type="domain" description="MacB-like periplasmic core" evidence="8">
    <location>
        <begin position="19"/>
        <end position="232"/>
    </location>
</feature>
<evidence type="ECO:0000256" key="2">
    <source>
        <dbReference type="ARBA" id="ARBA00022475"/>
    </source>
</evidence>
<evidence type="ECO:0000313" key="10">
    <source>
        <dbReference type="Proteomes" id="UP000260780"/>
    </source>
</evidence>
<dbReference type="Pfam" id="PF12704">
    <property type="entry name" value="MacB_PCD"/>
    <property type="match status" value="1"/>
</dbReference>
<dbReference type="InterPro" id="IPR050250">
    <property type="entry name" value="Macrolide_Exporter_MacB"/>
</dbReference>
<feature type="domain" description="ABC3 transporter permease C-terminal" evidence="7">
    <location>
        <begin position="287"/>
        <end position="403"/>
    </location>
</feature>
<proteinExistence type="predicted"/>
<dbReference type="PANTHER" id="PTHR30572">
    <property type="entry name" value="MEMBRANE COMPONENT OF TRANSPORTER-RELATED"/>
    <property type="match status" value="1"/>
</dbReference>
<organism evidence="9 10">
    <name type="scientific">Phocaeicola plebeius</name>
    <dbReference type="NCBI Taxonomy" id="310297"/>
    <lineage>
        <taxon>Bacteria</taxon>
        <taxon>Pseudomonadati</taxon>
        <taxon>Bacteroidota</taxon>
        <taxon>Bacteroidia</taxon>
        <taxon>Bacteroidales</taxon>
        <taxon>Bacteroidaceae</taxon>
        <taxon>Phocaeicola</taxon>
    </lineage>
</organism>
<gene>
    <name evidence="9" type="ORF">DXC17_04980</name>
</gene>
<dbReference type="GO" id="GO:0005886">
    <property type="term" value="C:plasma membrane"/>
    <property type="evidence" value="ECO:0007669"/>
    <property type="project" value="UniProtKB-SubCell"/>
</dbReference>
<feature type="transmembrane region" description="Helical" evidence="6">
    <location>
        <begin position="419"/>
        <end position="444"/>
    </location>
</feature>
<dbReference type="InterPro" id="IPR003838">
    <property type="entry name" value="ABC3_permease_C"/>
</dbReference>
<feature type="transmembrane region" description="Helical" evidence="6">
    <location>
        <begin position="331"/>
        <end position="355"/>
    </location>
</feature>
<evidence type="ECO:0000256" key="5">
    <source>
        <dbReference type="ARBA" id="ARBA00023136"/>
    </source>
</evidence>
<feature type="transmembrane region" description="Helical" evidence="6">
    <location>
        <begin position="751"/>
        <end position="774"/>
    </location>
</feature>
<dbReference type="GO" id="GO:0022857">
    <property type="term" value="F:transmembrane transporter activity"/>
    <property type="evidence" value="ECO:0007669"/>
    <property type="project" value="TreeGrafter"/>
</dbReference>
<dbReference type="EMBL" id="QSTF01000008">
    <property type="protein sequence ID" value="RGM41385.1"/>
    <property type="molecule type" value="Genomic_DNA"/>
</dbReference>
<evidence type="ECO:0000313" key="9">
    <source>
        <dbReference type="EMBL" id="RGM41385.1"/>
    </source>
</evidence>
<feature type="transmembrane region" description="Helical" evidence="6">
    <location>
        <begin position="666"/>
        <end position="687"/>
    </location>
</feature>
<dbReference type="Proteomes" id="UP000260780">
    <property type="component" value="Unassembled WGS sequence"/>
</dbReference>
<feature type="transmembrane region" description="Helical" evidence="6">
    <location>
        <begin position="717"/>
        <end position="736"/>
    </location>
</feature>
<feature type="domain" description="ABC3 transporter permease C-terminal" evidence="7">
    <location>
        <begin position="668"/>
        <end position="781"/>
    </location>
</feature>
<evidence type="ECO:0000259" key="7">
    <source>
        <dbReference type="Pfam" id="PF02687"/>
    </source>
</evidence>
<comment type="caution">
    <text evidence="9">The sequence shown here is derived from an EMBL/GenBank/DDBJ whole genome shotgun (WGS) entry which is preliminary data.</text>
</comment>